<feature type="compositionally biased region" description="Basic residues" evidence="1">
    <location>
        <begin position="98"/>
        <end position="109"/>
    </location>
</feature>
<evidence type="ECO:0000256" key="1">
    <source>
        <dbReference type="SAM" id="MobiDB-lite"/>
    </source>
</evidence>
<accession>A0A9P8IAU6</accession>
<protein>
    <submittedName>
        <fullName evidence="3">Uncharacterized protein</fullName>
    </submittedName>
</protein>
<gene>
    <name evidence="3" type="ORF">GP486_007980</name>
</gene>
<keyword evidence="2" id="KW-0812">Transmembrane</keyword>
<reference evidence="3" key="1">
    <citation type="submission" date="2021-03" db="EMBL/GenBank/DDBJ databases">
        <title>Comparative genomics and phylogenomic investigation of the class Geoglossomycetes provide insights into ecological specialization and systematics.</title>
        <authorList>
            <person name="Melie T."/>
            <person name="Pirro S."/>
            <person name="Miller A.N."/>
            <person name="Quandt A."/>
        </authorList>
    </citation>
    <scope>NUCLEOTIDE SEQUENCE</scope>
    <source>
        <strain evidence="3">CAQ_001_2017</strain>
    </source>
</reference>
<feature type="transmembrane region" description="Helical" evidence="2">
    <location>
        <begin position="264"/>
        <end position="287"/>
    </location>
</feature>
<keyword evidence="4" id="KW-1185">Reference proteome</keyword>
<feature type="compositionally biased region" description="Low complexity" evidence="1">
    <location>
        <begin position="87"/>
        <end position="97"/>
    </location>
</feature>
<organism evidence="3 4">
    <name type="scientific">Trichoglossum hirsutum</name>
    <dbReference type="NCBI Taxonomy" id="265104"/>
    <lineage>
        <taxon>Eukaryota</taxon>
        <taxon>Fungi</taxon>
        <taxon>Dikarya</taxon>
        <taxon>Ascomycota</taxon>
        <taxon>Pezizomycotina</taxon>
        <taxon>Geoglossomycetes</taxon>
        <taxon>Geoglossales</taxon>
        <taxon>Geoglossaceae</taxon>
        <taxon>Trichoglossum</taxon>
    </lineage>
</organism>
<feature type="transmembrane region" description="Helical" evidence="2">
    <location>
        <begin position="139"/>
        <end position="159"/>
    </location>
</feature>
<evidence type="ECO:0000313" key="3">
    <source>
        <dbReference type="EMBL" id="KAH0548340.1"/>
    </source>
</evidence>
<proteinExistence type="predicted"/>
<feature type="region of interest" description="Disordered" evidence="1">
    <location>
        <begin position="81"/>
        <end position="129"/>
    </location>
</feature>
<sequence>MSEHAQPLTASRLCLIPRLIPAPQALLKPCRPIGLPSKNATIVGVYSGAMVTELNYFANLLHPLSDLVPLTVHVINISHKEDKKKGTSTSTSTSTSRSRSRSSSRRKPSRLFNGELGQNNNASTGGGGGDIVPRNVSPLSVLTIGSAFLTIGLLVWSILIRDGVAVVAILTISAASSIVGLASLWEPKLTKRALSSRVPPGDLVLRTRKGAFLVIHCSEEIARELYIGTEECSYTIKSGVFPALVGVGTLLLMIAVVLMGNCEWVMQLAIGVSYILLNGLYWCAALLPARWHWNLGRYEITGEDPRKLGNYTEALWEAIRAASKDEYGRKRGDRYSTDWVQTSSAAPKTPAWNNWLKEAEQHVNDGTEDWNAVEAWQKLQKEEEAEAGLSPMGIIRRTTEKAIGLPLNENV</sequence>
<dbReference type="EMBL" id="JAGHQM010002627">
    <property type="protein sequence ID" value="KAH0548340.1"/>
    <property type="molecule type" value="Genomic_DNA"/>
</dbReference>
<dbReference type="AlphaFoldDB" id="A0A9P8IAU6"/>
<dbReference type="Proteomes" id="UP000750711">
    <property type="component" value="Unassembled WGS sequence"/>
</dbReference>
<comment type="caution">
    <text evidence="3">The sequence shown here is derived from an EMBL/GenBank/DDBJ whole genome shotgun (WGS) entry which is preliminary data.</text>
</comment>
<keyword evidence="2" id="KW-0472">Membrane</keyword>
<feature type="transmembrane region" description="Helical" evidence="2">
    <location>
        <begin position="240"/>
        <end position="258"/>
    </location>
</feature>
<evidence type="ECO:0000313" key="4">
    <source>
        <dbReference type="Proteomes" id="UP000750711"/>
    </source>
</evidence>
<name>A0A9P8IAU6_9PEZI</name>
<evidence type="ECO:0000256" key="2">
    <source>
        <dbReference type="SAM" id="Phobius"/>
    </source>
</evidence>
<keyword evidence="2" id="KW-1133">Transmembrane helix</keyword>
<feature type="transmembrane region" description="Helical" evidence="2">
    <location>
        <begin position="165"/>
        <end position="185"/>
    </location>
</feature>